<keyword evidence="4" id="KW-1185">Reference proteome</keyword>
<dbReference type="Gene3D" id="2.60.120.10">
    <property type="entry name" value="Jelly Rolls"/>
    <property type="match status" value="1"/>
</dbReference>
<keyword evidence="3" id="KW-0413">Isomerase</keyword>
<dbReference type="OrthoDB" id="9806121at2"/>
<accession>A0A1I2SN28</accession>
<evidence type="ECO:0000313" key="4">
    <source>
        <dbReference type="Proteomes" id="UP000198623"/>
    </source>
</evidence>
<dbReference type="AlphaFoldDB" id="A0A1I2SN28"/>
<dbReference type="RefSeq" id="WP_090728415.1">
    <property type="nucleotide sequence ID" value="NZ_FOOU01000008.1"/>
</dbReference>
<dbReference type="InterPro" id="IPR013096">
    <property type="entry name" value="Cupin_2"/>
</dbReference>
<dbReference type="PANTHER" id="PTHR35848">
    <property type="entry name" value="OXALATE-BINDING PROTEIN"/>
    <property type="match status" value="1"/>
</dbReference>
<dbReference type="Proteomes" id="UP000198623">
    <property type="component" value="Unassembled WGS sequence"/>
</dbReference>
<evidence type="ECO:0000256" key="1">
    <source>
        <dbReference type="ARBA" id="ARBA00022723"/>
    </source>
</evidence>
<dbReference type="InterPro" id="IPR014710">
    <property type="entry name" value="RmlC-like_jellyroll"/>
</dbReference>
<feature type="domain" description="Cupin type-2" evidence="2">
    <location>
        <begin position="34"/>
        <end position="101"/>
    </location>
</feature>
<dbReference type="Pfam" id="PF07883">
    <property type="entry name" value="Cupin_2"/>
    <property type="match status" value="1"/>
</dbReference>
<dbReference type="SUPFAM" id="SSF51182">
    <property type="entry name" value="RmlC-like cupins"/>
    <property type="match status" value="1"/>
</dbReference>
<dbReference type="EMBL" id="FOOU01000008">
    <property type="protein sequence ID" value="SFG52337.1"/>
    <property type="molecule type" value="Genomic_DNA"/>
</dbReference>
<gene>
    <name evidence="3" type="ORF">SAMN05216175_10818</name>
</gene>
<dbReference type="GO" id="GO:0016853">
    <property type="term" value="F:isomerase activity"/>
    <property type="evidence" value="ECO:0007669"/>
    <property type="project" value="UniProtKB-KW"/>
</dbReference>
<protein>
    <submittedName>
        <fullName evidence="3">Mannose-6-phosphate isomerase, cupin superfamily</fullName>
    </submittedName>
</protein>
<dbReference type="PANTHER" id="PTHR35848:SF9">
    <property type="entry name" value="SLL1358 PROTEIN"/>
    <property type="match status" value="1"/>
</dbReference>
<dbReference type="InterPro" id="IPR051610">
    <property type="entry name" value="GPI/OXD"/>
</dbReference>
<proteinExistence type="predicted"/>
<dbReference type="STRING" id="1045558.SAMN05216175_10818"/>
<organism evidence="3 4">
    <name type="scientific">Neptunomonas qingdaonensis</name>
    <dbReference type="NCBI Taxonomy" id="1045558"/>
    <lineage>
        <taxon>Bacteria</taxon>
        <taxon>Pseudomonadati</taxon>
        <taxon>Pseudomonadota</taxon>
        <taxon>Gammaproteobacteria</taxon>
        <taxon>Oceanospirillales</taxon>
        <taxon>Oceanospirillaceae</taxon>
        <taxon>Neptunomonas</taxon>
    </lineage>
</organism>
<name>A0A1I2SN28_9GAMM</name>
<reference evidence="4" key="1">
    <citation type="submission" date="2016-10" db="EMBL/GenBank/DDBJ databases">
        <authorList>
            <person name="Varghese N."/>
            <person name="Submissions S."/>
        </authorList>
    </citation>
    <scope>NUCLEOTIDE SEQUENCE [LARGE SCALE GENOMIC DNA]</scope>
    <source>
        <strain evidence="4">CGMCC 1.10971</strain>
    </source>
</reference>
<sequence length="118" mass="13191">MKIVNTENSERYNWGVNSVGWHLLKSDSLSVIEEDVPPNEKEQRHYHNESQQFFYVLSGVAHIEVAGNVVEVNSGSGIHVPAQVPHQLMNNGAVNLRFLVISQPKSHGDRVNAEHEPA</sequence>
<dbReference type="InterPro" id="IPR011051">
    <property type="entry name" value="RmlC_Cupin_sf"/>
</dbReference>
<evidence type="ECO:0000259" key="2">
    <source>
        <dbReference type="Pfam" id="PF07883"/>
    </source>
</evidence>
<dbReference type="GO" id="GO:0046872">
    <property type="term" value="F:metal ion binding"/>
    <property type="evidence" value="ECO:0007669"/>
    <property type="project" value="UniProtKB-KW"/>
</dbReference>
<keyword evidence="1" id="KW-0479">Metal-binding</keyword>
<evidence type="ECO:0000313" key="3">
    <source>
        <dbReference type="EMBL" id="SFG52337.1"/>
    </source>
</evidence>